<keyword evidence="1" id="KW-1133">Transmembrane helix</keyword>
<feature type="transmembrane region" description="Helical" evidence="1">
    <location>
        <begin position="6"/>
        <end position="26"/>
    </location>
</feature>
<accession>A0A432WB16</accession>
<name>A0A432WB16_9GAMM</name>
<dbReference type="Proteomes" id="UP000288405">
    <property type="component" value="Unassembled WGS sequence"/>
</dbReference>
<proteinExistence type="predicted"/>
<dbReference type="AlphaFoldDB" id="A0A432WB16"/>
<sequence>MYFETLKYFLWFISPAALVFIVLNLILIMRLRKINKVLALKVLGLFGFNVLLNISDTIRFAGHLPIVSLIYISSSLGMTFMVMQGLEGKLRYSLLGLPMLYILIYFVNFFLIDGYMGISLFSRWIA</sequence>
<keyword evidence="1" id="KW-0812">Transmembrane</keyword>
<keyword evidence="3" id="KW-1185">Reference proteome</keyword>
<feature type="transmembrane region" description="Helical" evidence="1">
    <location>
        <begin position="60"/>
        <end position="82"/>
    </location>
</feature>
<feature type="transmembrane region" description="Helical" evidence="1">
    <location>
        <begin position="94"/>
        <end position="112"/>
    </location>
</feature>
<dbReference type="EMBL" id="PIPM01000017">
    <property type="protein sequence ID" value="RUO27983.1"/>
    <property type="molecule type" value="Genomic_DNA"/>
</dbReference>
<protein>
    <submittedName>
        <fullName evidence="2">Uncharacterized protein</fullName>
    </submittedName>
</protein>
<feature type="transmembrane region" description="Helical" evidence="1">
    <location>
        <begin position="38"/>
        <end position="54"/>
    </location>
</feature>
<comment type="caution">
    <text evidence="2">The sequence shown here is derived from an EMBL/GenBank/DDBJ whole genome shotgun (WGS) entry which is preliminary data.</text>
</comment>
<evidence type="ECO:0000313" key="3">
    <source>
        <dbReference type="Proteomes" id="UP000288405"/>
    </source>
</evidence>
<evidence type="ECO:0000256" key="1">
    <source>
        <dbReference type="SAM" id="Phobius"/>
    </source>
</evidence>
<evidence type="ECO:0000313" key="2">
    <source>
        <dbReference type="EMBL" id="RUO27983.1"/>
    </source>
</evidence>
<gene>
    <name evidence="2" type="ORF">CWE11_11140</name>
</gene>
<organism evidence="2 3">
    <name type="scientific">Aliidiomarina sanyensis</name>
    <dbReference type="NCBI Taxonomy" id="1249555"/>
    <lineage>
        <taxon>Bacteria</taxon>
        <taxon>Pseudomonadati</taxon>
        <taxon>Pseudomonadota</taxon>
        <taxon>Gammaproteobacteria</taxon>
        <taxon>Alteromonadales</taxon>
        <taxon>Idiomarinaceae</taxon>
        <taxon>Aliidiomarina</taxon>
    </lineage>
</organism>
<keyword evidence="1" id="KW-0472">Membrane</keyword>
<reference evidence="2 3" key="1">
    <citation type="journal article" date="2011" name="Front. Microbiol.">
        <title>Genomic signatures of strain selection and enhancement in Bacillus atrophaeus var. globigii, a historical biowarfare simulant.</title>
        <authorList>
            <person name="Gibbons H.S."/>
            <person name="Broomall S.M."/>
            <person name="McNew L.A."/>
            <person name="Daligault H."/>
            <person name="Chapman C."/>
            <person name="Bruce D."/>
            <person name="Karavis M."/>
            <person name="Krepps M."/>
            <person name="McGregor P.A."/>
            <person name="Hong C."/>
            <person name="Park K.H."/>
            <person name="Akmal A."/>
            <person name="Feldman A."/>
            <person name="Lin J.S."/>
            <person name="Chang W.E."/>
            <person name="Higgs B.W."/>
            <person name="Demirev P."/>
            <person name="Lindquist J."/>
            <person name="Liem A."/>
            <person name="Fochler E."/>
            <person name="Read T.D."/>
            <person name="Tapia R."/>
            <person name="Johnson S."/>
            <person name="Bishop-Lilly K.A."/>
            <person name="Detter C."/>
            <person name="Han C."/>
            <person name="Sozhamannan S."/>
            <person name="Rosenzweig C.N."/>
            <person name="Skowronski E.W."/>
        </authorList>
    </citation>
    <scope>NUCLEOTIDE SEQUENCE [LARGE SCALE GENOMIC DNA]</scope>
    <source>
        <strain evidence="2 3">GYP-17</strain>
    </source>
</reference>
<dbReference type="RefSeq" id="WP_126777706.1">
    <property type="nucleotide sequence ID" value="NZ_PIPM01000017.1"/>
</dbReference>